<dbReference type="EMBL" id="JACHEG010000006">
    <property type="protein sequence ID" value="MBB6164816.1"/>
    <property type="molecule type" value="Genomic_DNA"/>
</dbReference>
<reference evidence="1 2" key="1">
    <citation type="submission" date="2020-08" db="EMBL/GenBank/DDBJ databases">
        <title>Genomic Encyclopedia of Type Strains, Phase IV (KMG-IV): sequencing the most valuable type-strain genomes for metagenomic binning, comparative biology and taxonomic classification.</title>
        <authorList>
            <person name="Goeker M."/>
        </authorList>
    </citation>
    <scope>NUCLEOTIDE SEQUENCE [LARGE SCALE GENOMIC DNA]</scope>
    <source>
        <strain evidence="1 2">DSM 100734</strain>
    </source>
</reference>
<gene>
    <name evidence="1" type="ORF">HNQ72_004661</name>
</gene>
<proteinExistence type="predicted"/>
<evidence type="ECO:0000313" key="2">
    <source>
        <dbReference type="Proteomes" id="UP000547879"/>
    </source>
</evidence>
<dbReference type="AlphaFoldDB" id="A0A7X0D2S4"/>
<dbReference type="Proteomes" id="UP000547879">
    <property type="component" value="Unassembled WGS sequence"/>
</dbReference>
<organism evidence="1 2">
    <name type="scientific">Rhizobium wenxiniae</name>
    <dbReference type="NCBI Taxonomy" id="1737357"/>
    <lineage>
        <taxon>Bacteria</taxon>
        <taxon>Pseudomonadati</taxon>
        <taxon>Pseudomonadota</taxon>
        <taxon>Alphaproteobacteria</taxon>
        <taxon>Hyphomicrobiales</taxon>
        <taxon>Rhizobiaceae</taxon>
        <taxon>Rhizobium/Agrobacterium group</taxon>
        <taxon>Rhizobium</taxon>
    </lineage>
</organism>
<keyword evidence="2" id="KW-1185">Reference proteome</keyword>
<protein>
    <submittedName>
        <fullName evidence="1">Uncharacterized protein</fullName>
    </submittedName>
</protein>
<name>A0A7X0D2S4_9HYPH</name>
<comment type="caution">
    <text evidence="1">The sequence shown here is derived from an EMBL/GenBank/DDBJ whole genome shotgun (WGS) entry which is preliminary data.</text>
</comment>
<sequence>MKRFLNQNLTHLLEDRSTLYSGSRSVRADLVRRTLLAAHEIEIGLASDIEEDIFLLMHRIAEADERDAGMIE</sequence>
<accession>A0A7X0D2S4</accession>
<dbReference type="RefSeq" id="WP_183995561.1">
    <property type="nucleotide sequence ID" value="NZ_BMHW01000005.1"/>
</dbReference>
<evidence type="ECO:0000313" key="1">
    <source>
        <dbReference type="EMBL" id="MBB6164816.1"/>
    </source>
</evidence>